<dbReference type="GO" id="GO:0016787">
    <property type="term" value="F:hydrolase activity"/>
    <property type="evidence" value="ECO:0007669"/>
    <property type="project" value="UniProtKB-KW"/>
</dbReference>
<dbReference type="Pfam" id="PF08282">
    <property type="entry name" value="Hydrolase_3"/>
    <property type="match status" value="1"/>
</dbReference>
<dbReference type="PANTHER" id="PTHR10000:SF8">
    <property type="entry name" value="HAD SUPERFAMILY HYDROLASE-LIKE, TYPE 3"/>
    <property type="match status" value="1"/>
</dbReference>
<comment type="caution">
    <text evidence="1">The sequence shown here is derived from an EMBL/GenBank/DDBJ whole genome shotgun (WGS) entry which is preliminary data.</text>
</comment>
<name>A0ABU1AKK4_9BACT</name>
<dbReference type="InterPro" id="IPR036412">
    <property type="entry name" value="HAD-like_sf"/>
</dbReference>
<dbReference type="Proteomes" id="UP001243717">
    <property type="component" value="Unassembled WGS sequence"/>
</dbReference>
<dbReference type="Gene3D" id="3.30.1240.10">
    <property type="match status" value="1"/>
</dbReference>
<proteinExistence type="predicted"/>
<accession>A0ABU1AKK4</accession>
<organism evidence="1 2">
    <name type="scientific">Thalassobacterium sedimentorum</name>
    <dbReference type="NCBI Taxonomy" id="3041258"/>
    <lineage>
        <taxon>Bacteria</taxon>
        <taxon>Pseudomonadati</taxon>
        <taxon>Verrucomicrobiota</taxon>
        <taxon>Opitutia</taxon>
        <taxon>Puniceicoccales</taxon>
        <taxon>Coraliomargaritaceae</taxon>
        <taxon>Thalassobacterium</taxon>
    </lineage>
</organism>
<keyword evidence="2" id="KW-1185">Reference proteome</keyword>
<dbReference type="InterPro" id="IPR023214">
    <property type="entry name" value="HAD_sf"/>
</dbReference>
<dbReference type="PANTHER" id="PTHR10000">
    <property type="entry name" value="PHOSPHOSERINE PHOSPHATASE"/>
    <property type="match status" value="1"/>
</dbReference>
<dbReference type="RefSeq" id="WP_308985801.1">
    <property type="nucleotide sequence ID" value="NZ_JARXIC010000022.1"/>
</dbReference>
<protein>
    <submittedName>
        <fullName evidence="1">HAD hydrolase family protein</fullName>
    </submittedName>
</protein>
<evidence type="ECO:0000313" key="2">
    <source>
        <dbReference type="Proteomes" id="UP001243717"/>
    </source>
</evidence>
<dbReference type="SUPFAM" id="SSF56784">
    <property type="entry name" value="HAD-like"/>
    <property type="match status" value="1"/>
</dbReference>
<sequence length="246" mass="27644">MNQIRMLRSIDDAVEASTLDFFVMNTGRPWSLVRNIVQHFKSSKLRYCLLEHACVLYDRETDRTIDCAALAKRYGFVALADRYENIRIIEKLIAWYRARGQAQLEAHYGVDLSPIEKFGNLSFVIPVEADGGEVLQRIESLARADLDPLQIDQLDFVRSDRYIDVLPGIHKLDGIHLLTKHLGVALNEAMAVGDYLNDLTVFECFDQVMCPANAHPDIQALARSKGSGGFVSRLSYGAALLQLLSD</sequence>
<dbReference type="Gene3D" id="3.40.50.1000">
    <property type="entry name" value="HAD superfamily/HAD-like"/>
    <property type="match status" value="1"/>
</dbReference>
<gene>
    <name evidence="1" type="ORF">QEH59_12985</name>
</gene>
<keyword evidence="1" id="KW-0378">Hydrolase</keyword>
<dbReference type="EMBL" id="JARXIC010000022">
    <property type="protein sequence ID" value="MDQ8195345.1"/>
    <property type="molecule type" value="Genomic_DNA"/>
</dbReference>
<evidence type="ECO:0000313" key="1">
    <source>
        <dbReference type="EMBL" id="MDQ8195345.1"/>
    </source>
</evidence>
<reference evidence="1 2" key="1">
    <citation type="submission" date="2023-04" db="EMBL/GenBank/DDBJ databases">
        <title>A novel bacteria isolated from coastal sediment.</title>
        <authorList>
            <person name="Liu X.-J."/>
            <person name="Du Z.-J."/>
        </authorList>
    </citation>
    <scope>NUCLEOTIDE SEQUENCE [LARGE SCALE GENOMIC DNA]</scope>
    <source>
        <strain evidence="1 2">SDUM461004</strain>
    </source>
</reference>